<evidence type="ECO:0000313" key="10">
    <source>
        <dbReference type="EMBL" id="CAL1574349.1"/>
    </source>
</evidence>
<keyword evidence="5" id="KW-0677">Repeat</keyword>
<dbReference type="InterPro" id="IPR001655">
    <property type="entry name" value="P47PHOX"/>
</dbReference>
<dbReference type="Pfam" id="PF08944">
    <property type="entry name" value="p47_phox_C"/>
    <property type="match status" value="1"/>
</dbReference>
<feature type="region of interest" description="Disordered" evidence="7">
    <location>
        <begin position="238"/>
        <end position="329"/>
    </location>
</feature>
<dbReference type="PROSITE" id="PS50002">
    <property type="entry name" value="SH3"/>
    <property type="match status" value="2"/>
</dbReference>
<feature type="compositionally biased region" description="Basic residues" evidence="7">
    <location>
        <begin position="245"/>
        <end position="261"/>
    </location>
</feature>
<keyword evidence="3" id="KW-0963">Cytoplasm</keyword>
<dbReference type="PROSITE" id="PS50195">
    <property type="entry name" value="PX"/>
    <property type="match status" value="1"/>
</dbReference>
<dbReference type="InterPro" id="IPR036871">
    <property type="entry name" value="PX_dom_sf"/>
</dbReference>
<dbReference type="InterPro" id="IPR032136">
    <property type="entry name" value="NCF1_PBR/AIR"/>
</dbReference>
<sequence>MFPIEAGQIERSDRIIPSLPAPRWVESEKSRESKKLTLSDYYEALLLLPPHMSRCSALCNFFRVRVEDENPQGTNTLKNNKTLVESQEKTRANASEISGPIILDTYRAIADFTKTSKHEINLRGGDLVEIIEKNPNGWWFCQLETKHGWVPASYLEPLDRPEEEEEPEPDYEGELYITTQSYEAEQDDEISLEIGETIVVIHKLLDGWWVVRKQQETGHFPSMFLQRAGKKAALEQINPLGSKLPPRRSTIRNARSIHSRSKPSLSQDVYRRNSRRFLQQKNSALSPRKHSLGNARSPLREAPSQAAVPEVSSDSEQKKPVPVVPPRPSAELILQQCTDKTRQRIGLHSATTTSVS</sequence>
<dbReference type="GO" id="GO:0016176">
    <property type="term" value="F:superoxide-generating NADPH oxidase activator activity"/>
    <property type="evidence" value="ECO:0007669"/>
    <property type="project" value="InterPro"/>
</dbReference>
<dbReference type="InterPro" id="IPR001683">
    <property type="entry name" value="PX_dom"/>
</dbReference>
<dbReference type="PANTHER" id="PTHR15706">
    <property type="entry name" value="SH3 MULTIPLE DOMAIN"/>
    <property type="match status" value="1"/>
</dbReference>
<dbReference type="GO" id="GO:0045730">
    <property type="term" value="P:respiratory burst"/>
    <property type="evidence" value="ECO:0007669"/>
    <property type="project" value="TreeGrafter"/>
</dbReference>
<dbReference type="EMBL" id="OZ035833">
    <property type="protein sequence ID" value="CAL1574349.1"/>
    <property type="molecule type" value="Genomic_DNA"/>
</dbReference>
<keyword evidence="2 6" id="KW-0728">SH3 domain</keyword>
<evidence type="ECO:0000256" key="4">
    <source>
        <dbReference type="ARBA" id="ARBA00022553"/>
    </source>
</evidence>
<evidence type="ECO:0000256" key="2">
    <source>
        <dbReference type="ARBA" id="ARBA00022443"/>
    </source>
</evidence>
<dbReference type="SUPFAM" id="SSF50044">
    <property type="entry name" value="SH3-domain"/>
    <property type="match status" value="2"/>
</dbReference>
<proteinExistence type="predicted"/>
<dbReference type="SUPFAM" id="SSF64268">
    <property type="entry name" value="PX domain"/>
    <property type="match status" value="1"/>
</dbReference>
<evidence type="ECO:0000259" key="8">
    <source>
        <dbReference type="PROSITE" id="PS50002"/>
    </source>
</evidence>
<dbReference type="FunFam" id="2.30.30.40:FF:000121">
    <property type="entry name" value="Neutrophil cytosol factor 1"/>
    <property type="match status" value="1"/>
</dbReference>
<evidence type="ECO:0000256" key="1">
    <source>
        <dbReference type="ARBA" id="ARBA00004496"/>
    </source>
</evidence>
<dbReference type="GO" id="GO:0005737">
    <property type="term" value="C:cytoplasm"/>
    <property type="evidence" value="ECO:0007669"/>
    <property type="project" value="UniProtKB-SubCell"/>
</dbReference>
<dbReference type="Gene3D" id="3.30.1520.10">
    <property type="entry name" value="Phox-like domain"/>
    <property type="match status" value="1"/>
</dbReference>
<dbReference type="PRINTS" id="PR00498">
    <property type="entry name" value="P47PHOX"/>
</dbReference>
<dbReference type="PANTHER" id="PTHR15706:SF6">
    <property type="entry name" value="NEUTROPHIL CYTOSOL FACTOR 1-RELATED"/>
    <property type="match status" value="1"/>
</dbReference>
<dbReference type="FunFam" id="2.30.30.40:FF:000127">
    <property type="entry name" value="neutrophil cytosol factor 1"/>
    <property type="match status" value="1"/>
</dbReference>
<gene>
    <name evidence="10" type="ORF">KC01_LOCUS6081</name>
</gene>
<evidence type="ECO:0000256" key="6">
    <source>
        <dbReference type="PROSITE-ProRule" id="PRU00192"/>
    </source>
</evidence>
<keyword evidence="4" id="KW-0597">Phosphoprotein</keyword>
<dbReference type="InterPro" id="IPR001452">
    <property type="entry name" value="SH3_domain"/>
</dbReference>
<dbReference type="GO" id="GO:0043020">
    <property type="term" value="C:NADPH oxidase complex"/>
    <property type="evidence" value="ECO:0007669"/>
    <property type="project" value="TreeGrafter"/>
</dbReference>
<reference evidence="10 11" key="1">
    <citation type="submission" date="2024-04" db="EMBL/GenBank/DDBJ databases">
        <authorList>
            <person name="Waldvogel A.-M."/>
            <person name="Schoenle A."/>
        </authorList>
    </citation>
    <scope>NUCLEOTIDE SEQUENCE [LARGE SCALE GENOMIC DNA]</scope>
</reference>
<dbReference type="Pfam" id="PF00018">
    <property type="entry name" value="SH3_1"/>
    <property type="match status" value="1"/>
</dbReference>
<feature type="domain" description="PX" evidence="9">
    <location>
        <begin position="1"/>
        <end position="69"/>
    </location>
</feature>
<organism evidence="10 11">
    <name type="scientific">Knipowitschia caucasica</name>
    <name type="common">Caucasian dwarf goby</name>
    <name type="synonym">Pomatoschistus caucasicus</name>
    <dbReference type="NCBI Taxonomy" id="637954"/>
    <lineage>
        <taxon>Eukaryota</taxon>
        <taxon>Metazoa</taxon>
        <taxon>Chordata</taxon>
        <taxon>Craniata</taxon>
        <taxon>Vertebrata</taxon>
        <taxon>Euteleostomi</taxon>
        <taxon>Actinopterygii</taxon>
        <taxon>Neopterygii</taxon>
        <taxon>Teleostei</taxon>
        <taxon>Neoteleostei</taxon>
        <taxon>Acanthomorphata</taxon>
        <taxon>Gobiaria</taxon>
        <taxon>Gobiiformes</taxon>
        <taxon>Gobioidei</taxon>
        <taxon>Gobiidae</taxon>
        <taxon>Gobiinae</taxon>
        <taxon>Knipowitschia</taxon>
    </lineage>
</organism>
<accession>A0AAV2J9U8</accession>
<keyword evidence="11" id="KW-1185">Reference proteome</keyword>
<dbReference type="GO" id="GO:0035091">
    <property type="term" value="F:phosphatidylinositol binding"/>
    <property type="evidence" value="ECO:0007669"/>
    <property type="project" value="InterPro"/>
</dbReference>
<dbReference type="Pfam" id="PF16621">
    <property type="entry name" value="NCF1_PBR_AIR"/>
    <property type="match status" value="1"/>
</dbReference>
<dbReference type="SMART" id="SM00326">
    <property type="entry name" value="SH3"/>
    <property type="match status" value="2"/>
</dbReference>
<protein>
    <submittedName>
        <fullName evidence="10">Uncharacterized protein</fullName>
    </submittedName>
</protein>
<feature type="domain" description="SH3" evidence="8">
    <location>
        <begin position="101"/>
        <end position="160"/>
    </location>
</feature>
<evidence type="ECO:0000256" key="5">
    <source>
        <dbReference type="ARBA" id="ARBA00022737"/>
    </source>
</evidence>
<dbReference type="InterPro" id="IPR036028">
    <property type="entry name" value="SH3-like_dom_sf"/>
</dbReference>
<comment type="subcellular location">
    <subcellularLocation>
        <location evidence="1">Cytoplasm</location>
    </subcellularLocation>
</comment>
<dbReference type="GO" id="GO:0042554">
    <property type="term" value="P:superoxide anion generation"/>
    <property type="evidence" value="ECO:0007669"/>
    <property type="project" value="TreeGrafter"/>
</dbReference>
<dbReference type="InterPro" id="IPR051228">
    <property type="entry name" value="NADPH_Oxidase/PX-Domain"/>
</dbReference>
<name>A0AAV2J9U8_KNICA</name>
<dbReference type="AlphaFoldDB" id="A0AAV2J9U8"/>
<evidence type="ECO:0000256" key="7">
    <source>
        <dbReference type="SAM" id="MobiDB-lite"/>
    </source>
</evidence>
<evidence type="ECO:0000259" key="9">
    <source>
        <dbReference type="PROSITE" id="PS50195"/>
    </source>
</evidence>
<dbReference type="Gene3D" id="2.30.30.40">
    <property type="entry name" value="SH3 Domains"/>
    <property type="match status" value="2"/>
</dbReference>
<dbReference type="Pfam" id="PF07653">
    <property type="entry name" value="SH3_2"/>
    <property type="match status" value="1"/>
</dbReference>
<evidence type="ECO:0000313" key="11">
    <source>
        <dbReference type="Proteomes" id="UP001497482"/>
    </source>
</evidence>
<dbReference type="Proteomes" id="UP001497482">
    <property type="component" value="Chromosome 11"/>
</dbReference>
<feature type="domain" description="SH3" evidence="8">
    <location>
        <begin position="171"/>
        <end position="230"/>
    </location>
</feature>
<evidence type="ECO:0000256" key="3">
    <source>
        <dbReference type="ARBA" id="ARBA00022490"/>
    </source>
</evidence>
<feature type="compositionally biased region" description="Polar residues" evidence="7">
    <location>
        <begin position="276"/>
        <end position="285"/>
    </location>
</feature>
<dbReference type="InterPro" id="IPR015039">
    <property type="entry name" value="NCF1_C"/>
</dbReference>